<dbReference type="CDD" id="cd04186">
    <property type="entry name" value="GT_2_like_c"/>
    <property type="match status" value="1"/>
</dbReference>
<protein>
    <recommendedName>
        <fullName evidence="4">Glycosyltransferase 2-like domain-containing protein</fullName>
    </recommendedName>
</protein>
<dbReference type="SUPFAM" id="SSF53448">
    <property type="entry name" value="Nucleotide-diphospho-sugar transferases"/>
    <property type="match status" value="1"/>
</dbReference>
<dbReference type="PANTHER" id="PTHR43179">
    <property type="entry name" value="RHAMNOSYLTRANSFERASE WBBL"/>
    <property type="match status" value="1"/>
</dbReference>
<sequence length="364" mass="41897">MKELPFVSIITVNYNGKKWLKDCFESLDNLAYSKNKYEVIMGDNASSDDSVEYAKKNFPWIRILKFDKNYGFCKGNNLCAKEAKGEYLVFLNTDTIVTKSWLKNLVDGVLSEKDVMSCACKMLYPLSKFNGKYIINTAGGKITTDGAGFYTGTGEEDGEKYNKQTYTGFGCGAGVLIEKKFFIGTGGFDEYYVFSVEEMDLGLRVWMYGYKVLYVPHAIMYHFGSGTISKGGITPTQSYMHARNRLHFIFKNYGIKNVVKGVFCHSGRCFVMIIYALLHKNYYVPYEIVNGYFSFFKNFKETIKKRKELKKNKKRSDDELYNLKVIASVNEWFKDNIRLLKNENIFKKGVFATENKINLEKINK</sequence>
<name>A0A098E5T9_9ZZZZ</name>
<dbReference type="EMBL" id="CCXY01000010">
    <property type="protein sequence ID" value="CEG11063.1"/>
    <property type="molecule type" value="Genomic_DNA"/>
</dbReference>
<dbReference type="PANTHER" id="PTHR43179:SF12">
    <property type="entry name" value="GALACTOFURANOSYLTRANSFERASE GLFT2"/>
    <property type="match status" value="1"/>
</dbReference>
<gene>
    <name evidence="5" type="ORF">MSIBF_A1070004</name>
</gene>
<evidence type="ECO:0000256" key="2">
    <source>
        <dbReference type="ARBA" id="ARBA00022676"/>
    </source>
</evidence>
<reference evidence="5" key="1">
    <citation type="submission" date="2014-09" db="EMBL/GenBank/DDBJ databases">
        <authorList>
            <person name="Probst J Alexander"/>
        </authorList>
    </citation>
    <scope>NUCLEOTIDE SEQUENCE</scope>
</reference>
<keyword evidence="2" id="KW-0328">Glycosyltransferase</keyword>
<dbReference type="AlphaFoldDB" id="A0A098E5T9"/>
<keyword evidence="3" id="KW-0808">Transferase</keyword>
<proteinExistence type="inferred from homology"/>
<dbReference type="InterPro" id="IPR001173">
    <property type="entry name" value="Glyco_trans_2-like"/>
</dbReference>
<accession>A0A098E5T9</accession>
<evidence type="ECO:0000313" key="5">
    <source>
        <dbReference type="EMBL" id="CEG11063.1"/>
    </source>
</evidence>
<dbReference type="Gene3D" id="3.90.550.10">
    <property type="entry name" value="Spore Coat Polysaccharide Biosynthesis Protein SpsA, Chain A"/>
    <property type="match status" value="1"/>
</dbReference>
<comment type="similarity">
    <text evidence="1">Belongs to the glycosyltransferase 2 family.</text>
</comment>
<evidence type="ECO:0000256" key="3">
    <source>
        <dbReference type="ARBA" id="ARBA00022679"/>
    </source>
</evidence>
<organism evidence="5">
    <name type="scientific">groundwater metagenome</name>
    <dbReference type="NCBI Taxonomy" id="717931"/>
    <lineage>
        <taxon>unclassified sequences</taxon>
        <taxon>metagenomes</taxon>
        <taxon>ecological metagenomes</taxon>
    </lineage>
</organism>
<dbReference type="Pfam" id="PF00535">
    <property type="entry name" value="Glycos_transf_2"/>
    <property type="match status" value="1"/>
</dbReference>
<feature type="domain" description="Glycosyltransferase 2-like" evidence="4">
    <location>
        <begin position="8"/>
        <end position="136"/>
    </location>
</feature>
<evidence type="ECO:0000256" key="1">
    <source>
        <dbReference type="ARBA" id="ARBA00006739"/>
    </source>
</evidence>
<evidence type="ECO:0000259" key="4">
    <source>
        <dbReference type="Pfam" id="PF00535"/>
    </source>
</evidence>
<dbReference type="InterPro" id="IPR029044">
    <property type="entry name" value="Nucleotide-diphossugar_trans"/>
</dbReference>
<dbReference type="GO" id="GO:0016757">
    <property type="term" value="F:glycosyltransferase activity"/>
    <property type="evidence" value="ECO:0007669"/>
    <property type="project" value="UniProtKB-KW"/>
</dbReference>